<organism evidence="1 2">
    <name type="scientific">Corallococcus coralloides (strain ATCC 25202 / DSM 2259 / NBRC 100086 / M2)</name>
    <name type="common">Myxococcus coralloides</name>
    <dbReference type="NCBI Taxonomy" id="1144275"/>
    <lineage>
        <taxon>Bacteria</taxon>
        <taxon>Pseudomonadati</taxon>
        <taxon>Myxococcota</taxon>
        <taxon>Myxococcia</taxon>
        <taxon>Myxococcales</taxon>
        <taxon>Cystobacterineae</taxon>
        <taxon>Myxococcaceae</taxon>
        <taxon>Corallococcus</taxon>
    </lineage>
</organism>
<sequence>MTVNEKLNELGMAWIRIYKAVNLLADRIDDADVTEDERVMIALRFPTLRADRDAIQARIVALTANASTLGLVSDDTFQQMKNVVAQLQSVTTQQATVTRLLSAATDAAAAARSIAG</sequence>
<accession>H8MZH7</accession>
<gene>
    <name evidence="1" type="ordered locus">COCOR_06813</name>
</gene>
<name>H8MZH7_CORCM</name>
<keyword evidence="2" id="KW-1185">Reference proteome</keyword>
<reference evidence="2" key="2">
    <citation type="submission" date="2012-03" db="EMBL/GenBank/DDBJ databases">
        <title>Genome sequence of the fruiting myxobacterium Corallococcus coralloides DSM 2259.</title>
        <authorList>
            <person name="Huntley S."/>
            <person name="Zhang Y."/>
            <person name="Treuner-Lange A."/>
            <person name="Sensen C.W."/>
            <person name="Sogaard-Andersen L."/>
        </authorList>
    </citation>
    <scope>NUCLEOTIDE SEQUENCE [LARGE SCALE GENOMIC DNA]</scope>
    <source>
        <strain evidence="2">ATCC 25202 / DSM 2259 / NBRC 100086 / M2</strain>
    </source>
</reference>
<protein>
    <submittedName>
        <fullName evidence="1">Uncharacterized protein</fullName>
    </submittedName>
</protein>
<dbReference type="KEGG" id="ccx:COCOR_06813"/>
<evidence type="ECO:0000313" key="1">
    <source>
        <dbReference type="EMBL" id="AFE07141.1"/>
    </source>
</evidence>
<dbReference type="AlphaFoldDB" id="H8MZH7"/>
<dbReference type="EMBL" id="CP003389">
    <property type="protein sequence ID" value="AFE07141.1"/>
    <property type="molecule type" value="Genomic_DNA"/>
</dbReference>
<dbReference type="InParanoid" id="H8MZH7"/>
<dbReference type="STRING" id="1144275.COCOR_06813"/>
<reference evidence="1 2" key="1">
    <citation type="journal article" date="2012" name="J. Bacteriol.">
        <title>Complete Genome Sequence of the Fruiting Myxobacterium Corallococcus coralloides DSM 2259.</title>
        <authorList>
            <person name="Huntley S."/>
            <person name="Zhang Y."/>
            <person name="Treuner-Lange A."/>
            <person name="Kneip S."/>
            <person name="Sensen C.W."/>
            <person name="Sogaard-Andersen L."/>
        </authorList>
    </citation>
    <scope>NUCLEOTIDE SEQUENCE [LARGE SCALE GENOMIC DNA]</scope>
    <source>
        <strain evidence="2">ATCC 25202 / DSM 2259 / NBRC 100086 / M2</strain>
    </source>
</reference>
<dbReference type="Proteomes" id="UP000007587">
    <property type="component" value="Chromosome"/>
</dbReference>
<dbReference type="RefSeq" id="WP_014399599.1">
    <property type="nucleotide sequence ID" value="NC_017030.1"/>
</dbReference>
<dbReference type="HOGENOM" id="CLU_2092674_0_0_7"/>
<evidence type="ECO:0000313" key="2">
    <source>
        <dbReference type="Proteomes" id="UP000007587"/>
    </source>
</evidence>
<proteinExistence type="predicted"/>